<evidence type="ECO:0000313" key="9">
    <source>
        <dbReference type="Proteomes" id="UP000250006"/>
    </source>
</evidence>
<keyword evidence="2 5" id="KW-0812">Transmembrane</keyword>
<comment type="subcellular location">
    <subcellularLocation>
        <location evidence="1">Membrane</location>
    </subcellularLocation>
</comment>
<dbReference type="Gene3D" id="2.30.30.60">
    <property type="match status" value="1"/>
</dbReference>
<evidence type="ECO:0000313" key="8">
    <source>
        <dbReference type="EMBL" id="SPT53506.1"/>
    </source>
</evidence>
<dbReference type="Proteomes" id="UP000250006">
    <property type="component" value="Unassembled WGS sequence"/>
</dbReference>
<feature type="signal peptide" evidence="6">
    <location>
        <begin position="1"/>
        <end position="23"/>
    </location>
</feature>
<feature type="transmembrane region" description="Helical" evidence="5">
    <location>
        <begin position="145"/>
        <end position="173"/>
    </location>
</feature>
<sequence>MPLTSTYAAVPALAGIAAPVPVALGMPGPAASTLTPAQTFLAAATPSPSPGVVEEAAQAVVKASATLLSFLLRGGIGIVLGLVAAAALVGVLSLMARRQPLWREVHKYGRRPLYLGGALLGAWLGTFTTFLYVEMPAWGLLASRLLLVGVVLSGTWFVVGLAKAAEAGILSAFKDSDSGRRNRVRTQTQVLRRVIETVIMVCGVVGAAMVFPSARLAMGSLLASAGLVSVIAGLAAQSTLGNVFAGLQLAATDAIRVGDVVKVEEQQGTVEEITLTYVVVRPWDDRRMIFPSSQFTQHPFSNLSRRGTQVTGTMNLELDFRVPVARVRAELERIVAAQADWDGREASLQVTDATKGAVTLRIVLSGRDTANVFGLQCQVREQLLAWLQTEAPEALPQLRVITEASGATAGGLSRAQEHTAPPSRGR</sequence>
<evidence type="ECO:0000256" key="4">
    <source>
        <dbReference type="ARBA" id="ARBA00023136"/>
    </source>
</evidence>
<keyword evidence="4 5" id="KW-0472">Membrane</keyword>
<evidence type="ECO:0000256" key="6">
    <source>
        <dbReference type="SAM" id="SignalP"/>
    </source>
</evidence>
<comment type="caution">
    <text evidence="8">The sequence shown here is derived from an EMBL/GenBank/DDBJ whole genome shotgun (WGS) entry which is preliminary data.</text>
</comment>
<dbReference type="RefSeq" id="WP_229116844.1">
    <property type="nucleotide sequence ID" value="NZ_UAPQ01000007.1"/>
</dbReference>
<name>A0ABY1VN18_9ACTO</name>
<keyword evidence="9" id="KW-1185">Reference proteome</keyword>
<protein>
    <submittedName>
        <fullName evidence="8">Mechanosensitive ion channel</fullName>
    </submittedName>
</protein>
<accession>A0ABY1VN18</accession>
<dbReference type="PANTHER" id="PTHR30566:SF25">
    <property type="entry name" value="INNER MEMBRANE PROTEIN"/>
    <property type="match status" value="1"/>
</dbReference>
<feature type="transmembrane region" description="Helical" evidence="5">
    <location>
        <begin position="194"/>
        <end position="211"/>
    </location>
</feature>
<dbReference type="SUPFAM" id="SSF50182">
    <property type="entry name" value="Sm-like ribonucleoproteins"/>
    <property type="match status" value="1"/>
</dbReference>
<reference evidence="8 9" key="1">
    <citation type="submission" date="2018-06" db="EMBL/GenBank/DDBJ databases">
        <authorList>
            <consortium name="Pathogen Informatics"/>
            <person name="Doyle S."/>
        </authorList>
    </citation>
    <scope>NUCLEOTIDE SEQUENCE [LARGE SCALE GENOMIC DNA]</scope>
    <source>
        <strain evidence="8 9">NCTC11535</strain>
    </source>
</reference>
<feature type="transmembrane region" description="Helical" evidence="5">
    <location>
        <begin position="70"/>
        <end position="92"/>
    </location>
</feature>
<dbReference type="InterPro" id="IPR023408">
    <property type="entry name" value="MscS_beta-dom_sf"/>
</dbReference>
<proteinExistence type="predicted"/>
<feature type="domain" description="Mechanosensitive ion channel MscS" evidence="7">
    <location>
        <begin position="239"/>
        <end position="305"/>
    </location>
</feature>
<evidence type="ECO:0000256" key="3">
    <source>
        <dbReference type="ARBA" id="ARBA00022989"/>
    </source>
</evidence>
<dbReference type="InterPro" id="IPR006685">
    <property type="entry name" value="MscS_channel_2nd"/>
</dbReference>
<evidence type="ECO:0000259" key="7">
    <source>
        <dbReference type="Pfam" id="PF00924"/>
    </source>
</evidence>
<evidence type="ECO:0000256" key="1">
    <source>
        <dbReference type="ARBA" id="ARBA00004370"/>
    </source>
</evidence>
<keyword evidence="3 5" id="KW-1133">Transmembrane helix</keyword>
<evidence type="ECO:0000256" key="5">
    <source>
        <dbReference type="SAM" id="Phobius"/>
    </source>
</evidence>
<evidence type="ECO:0000256" key="2">
    <source>
        <dbReference type="ARBA" id="ARBA00022692"/>
    </source>
</evidence>
<organism evidence="8 9">
    <name type="scientific">Actinomyces bovis</name>
    <dbReference type="NCBI Taxonomy" id="1658"/>
    <lineage>
        <taxon>Bacteria</taxon>
        <taxon>Bacillati</taxon>
        <taxon>Actinomycetota</taxon>
        <taxon>Actinomycetes</taxon>
        <taxon>Actinomycetales</taxon>
        <taxon>Actinomycetaceae</taxon>
        <taxon>Actinomyces</taxon>
    </lineage>
</organism>
<dbReference type="EMBL" id="UAPQ01000007">
    <property type="protein sequence ID" value="SPT53506.1"/>
    <property type="molecule type" value="Genomic_DNA"/>
</dbReference>
<keyword evidence="6" id="KW-0732">Signal</keyword>
<feature type="transmembrane region" description="Helical" evidence="5">
    <location>
        <begin position="113"/>
        <end position="133"/>
    </location>
</feature>
<feature type="transmembrane region" description="Helical" evidence="5">
    <location>
        <begin position="217"/>
        <end position="236"/>
    </location>
</feature>
<dbReference type="PANTHER" id="PTHR30566">
    <property type="entry name" value="YNAI-RELATED MECHANOSENSITIVE ION CHANNEL"/>
    <property type="match status" value="1"/>
</dbReference>
<feature type="chain" id="PRO_5045778031" evidence="6">
    <location>
        <begin position="24"/>
        <end position="426"/>
    </location>
</feature>
<dbReference type="Pfam" id="PF00924">
    <property type="entry name" value="MS_channel_2nd"/>
    <property type="match status" value="1"/>
</dbReference>
<gene>
    <name evidence="8" type="ORF">NCTC11535_01170</name>
</gene>
<dbReference type="Gene3D" id="1.10.287.1260">
    <property type="match status" value="1"/>
</dbReference>
<dbReference type="InterPro" id="IPR010920">
    <property type="entry name" value="LSM_dom_sf"/>
</dbReference>